<name>A0A059BSV2_EUCGR</name>
<accession>A0A059BSV2</accession>
<gene>
    <name evidence="1" type="ORF">EUGRSUZ_F02338</name>
</gene>
<proteinExistence type="predicted"/>
<dbReference type="EMBL" id="KK198758">
    <property type="protein sequence ID" value="KCW68735.1"/>
    <property type="molecule type" value="Genomic_DNA"/>
</dbReference>
<sequence length="78" mass="8914">MFSLDQLPSHSEAKSLHRNVNTLLPLNQNHRTFIVKRERILVIKPFKSTPTLAHFPGNSRIDPRWESNKLVTAGNQIG</sequence>
<dbReference type="InParanoid" id="A0A059BSV2"/>
<dbReference type="Gramene" id="KCW68735">
    <property type="protein sequence ID" value="KCW68735"/>
    <property type="gene ID" value="EUGRSUZ_F02338"/>
</dbReference>
<evidence type="ECO:0000313" key="1">
    <source>
        <dbReference type="EMBL" id="KCW68735.1"/>
    </source>
</evidence>
<dbReference type="AlphaFoldDB" id="A0A059BSV2"/>
<protein>
    <submittedName>
        <fullName evidence="1">Uncharacterized protein</fullName>
    </submittedName>
</protein>
<organism evidence="1">
    <name type="scientific">Eucalyptus grandis</name>
    <name type="common">Flooded gum</name>
    <dbReference type="NCBI Taxonomy" id="71139"/>
    <lineage>
        <taxon>Eukaryota</taxon>
        <taxon>Viridiplantae</taxon>
        <taxon>Streptophyta</taxon>
        <taxon>Embryophyta</taxon>
        <taxon>Tracheophyta</taxon>
        <taxon>Spermatophyta</taxon>
        <taxon>Magnoliopsida</taxon>
        <taxon>eudicotyledons</taxon>
        <taxon>Gunneridae</taxon>
        <taxon>Pentapetalae</taxon>
        <taxon>rosids</taxon>
        <taxon>malvids</taxon>
        <taxon>Myrtales</taxon>
        <taxon>Myrtaceae</taxon>
        <taxon>Myrtoideae</taxon>
        <taxon>Eucalypteae</taxon>
        <taxon>Eucalyptus</taxon>
    </lineage>
</organism>
<reference evidence="1" key="1">
    <citation type="submission" date="2013-07" db="EMBL/GenBank/DDBJ databases">
        <title>The genome of Eucalyptus grandis.</title>
        <authorList>
            <person name="Schmutz J."/>
            <person name="Hayes R."/>
            <person name="Myburg A."/>
            <person name="Tuskan G."/>
            <person name="Grattapaglia D."/>
            <person name="Rokhsar D.S."/>
        </authorList>
    </citation>
    <scope>NUCLEOTIDE SEQUENCE</scope>
    <source>
        <tissue evidence="1">Leaf extractions</tissue>
    </source>
</reference>